<keyword evidence="1" id="KW-0472">Membrane</keyword>
<evidence type="ECO:0000256" key="1">
    <source>
        <dbReference type="SAM" id="Phobius"/>
    </source>
</evidence>
<feature type="transmembrane region" description="Helical" evidence="1">
    <location>
        <begin position="7"/>
        <end position="29"/>
    </location>
</feature>
<protein>
    <submittedName>
        <fullName evidence="2">Uncharacterized protein</fullName>
    </submittedName>
</protein>
<reference evidence="2 3" key="1">
    <citation type="journal article" date="2018" name="Int. J. Syst. Evol. Microbiol.">
        <title>Micromonospora globbae sp. nov., an endophytic actinomycete isolated from roots of Globba winitii C. H. Wright.</title>
        <authorList>
            <person name="Kuncharoen N."/>
            <person name="Pittayakhajonwut P."/>
            <person name="Tanasupawat S."/>
        </authorList>
    </citation>
    <scope>NUCLEOTIDE SEQUENCE [LARGE SCALE GENOMIC DNA]</scope>
    <source>
        <strain evidence="2 3">WPS1-2</strain>
    </source>
</reference>
<keyword evidence="1" id="KW-1133">Transmembrane helix</keyword>
<accession>A0A420EEB1</accession>
<sequence length="61" mass="6164">MDGSVVNLFSVVIAILLGVIAGLVAMQLARSGGSAWQAAFCYGAGAFAGTVLLALEVKDHL</sequence>
<keyword evidence="1" id="KW-0812">Transmembrane</keyword>
<proteinExistence type="predicted"/>
<name>A0A420EEB1_9ACTN</name>
<dbReference type="AlphaFoldDB" id="A0A420EEB1"/>
<feature type="transmembrane region" description="Helical" evidence="1">
    <location>
        <begin position="35"/>
        <end position="55"/>
    </location>
</feature>
<organism evidence="2 3">
    <name type="scientific">Micromonospora globbae</name>
    <dbReference type="NCBI Taxonomy" id="1894969"/>
    <lineage>
        <taxon>Bacteria</taxon>
        <taxon>Bacillati</taxon>
        <taxon>Actinomycetota</taxon>
        <taxon>Actinomycetes</taxon>
        <taxon>Micromonosporales</taxon>
        <taxon>Micromonosporaceae</taxon>
        <taxon>Micromonospora</taxon>
    </lineage>
</organism>
<dbReference type="RefSeq" id="WP_120332312.1">
    <property type="nucleotide sequence ID" value="NZ_RAQQ01000070.1"/>
</dbReference>
<dbReference type="EMBL" id="RAQQ01000070">
    <property type="protein sequence ID" value="RKF18996.1"/>
    <property type="molecule type" value="Genomic_DNA"/>
</dbReference>
<evidence type="ECO:0000313" key="2">
    <source>
        <dbReference type="EMBL" id="RKF18996.1"/>
    </source>
</evidence>
<gene>
    <name evidence="2" type="ORF">D7I43_32165</name>
</gene>
<dbReference type="Proteomes" id="UP000285744">
    <property type="component" value="Unassembled WGS sequence"/>
</dbReference>
<comment type="caution">
    <text evidence="2">The sequence shown here is derived from an EMBL/GenBank/DDBJ whole genome shotgun (WGS) entry which is preliminary data.</text>
</comment>
<evidence type="ECO:0000313" key="3">
    <source>
        <dbReference type="Proteomes" id="UP000285744"/>
    </source>
</evidence>